<dbReference type="AlphaFoldDB" id="A0A1L3LRN7"/>
<dbReference type="OrthoDB" id="8417870at2"/>
<name>A0A1L3LRN7_9HYPH</name>
<dbReference type="Proteomes" id="UP000182306">
    <property type="component" value="Chromosome"/>
</dbReference>
<protein>
    <submittedName>
        <fullName evidence="1">Uncharacterized protein</fullName>
    </submittedName>
</protein>
<accession>A0A1L3LRN7</accession>
<gene>
    <name evidence="1" type="ORF">SAMCFNEI73_Ch3508</name>
</gene>
<organism evidence="1 2">
    <name type="scientific">Sinorhizobium americanum</name>
    <dbReference type="NCBI Taxonomy" id="194963"/>
    <lineage>
        <taxon>Bacteria</taxon>
        <taxon>Pseudomonadati</taxon>
        <taxon>Pseudomonadota</taxon>
        <taxon>Alphaproteobacteria</taxon>
        <taxon>Hyphomicrobiales</taxon>
        <taxon>Rhizobiaceae</taxon>
        <taxon>Sinorhizobium/Ensifer group</taxon>
        <taxon>Sinorhizobium</taxon>
    </lineage>
</organism>
<dbReference type="KEGG" id="same:SAMCFNEI73_Ch3508"/>
<reference evidence="1 2" key="1">
    <citation type="submission" date="2015-10" db="EMBL/GenBank/DDBJ databases">
        <title>Genomic differences between typical nodule nitrogen-fixing rhizobial strains and those coming from bean seeds.</title>
        <authorList>
            <person name="Peralta H."/>
            <person name="Aguilar-Vera A."/>
            <person name="Diaz R."/>
            <person name="Mora Y."/>
            <person name="Martinez-Batallar G."/>
            <person name="Salazar E."/>
            <person name="Vargas-Lagunas C."/>
            <person name="Encarnacion S."/>
            <person name="Girard L."/>
            <person name="Mora J."/>
        </authorList>
    </citation>
    <scope>NUCLEOTIDE SEQUENCE [LARGE SCALE GENOMIC DNA]</scope>
    <source>
        <strain evidence="1 2">CFNEI 73</strain>
    </source>
</reference>
<sequence>MNLLRAVHVTKVLLLAFALAIPAGLPATAESGGGLSQVETRVRHVRLNDRAPHRAWRKARHHRHFAGHRRHRSVNSSIDGFSSFETGGLGDVQTRTRHIRRKHWPSHFTRRDRNRGPWIVIDGRGYGAGRYSGDIDGGYDFPSGIPGLGTYAGNLSAYEDVGNGIYFSQAGSYSYIAGDDLEVTPPAERPKIIVVSPQTNASACAWEHGVCVVRP</sequence>
<dbReference type="STRING" id="194963.SAMCFNEI73_Ch3508"/>
<dbReference type="RefSeq" id="WP_064252316.1">
    <property type="nucleotide sequence ID" value="NZ_CP013107.1"/>
</dbReference>
<proteinExistence type="predicted"/>
<keyword evidence="2" id="KW-1185">Reference proteome</keyword>
<evidence type="ECO:0000313" key="2">
    <source>
        <dbReference type="Proteomes" id="UP000182306"/>
    </source>
</evidence>
<dbReference type="EMBL" id="CP013107">
    <property type="protein sequence ID" value="APG92760.1"/>
    <property type="molecule type" value="Genomic_DNA"/>
</dbReference>
<evidence type="ECO:0000313" key="1">
    <source>
        <dbReference type="EMBL" id="APG92760.1"/>
    </source>
</evidence>